<dbReference type="Proteomes" id="UP001043456">
    <property type="component" value="Unassembled WGS sequence"/>
</dbReference>
<evidence type="ECO:0000313" key="1">
    <source>
        <dbReference type="EMBL" id="GIJ87609.1"/>
    </source>
</evidence>
<dbReference type="GeneID" id="67005130"/>
<keyword evidence="2" id="KW-1185">Reference proteome</keyword>
<comment type="caution">
    <text evidence="1">The sequence shown here is derived from an EMBL/GenBank/DDBJ whole genome shotgun (WGS) entry which is preliminary data.</text>
</comment>
<dbReference type="EMBL" id="BHVY01000004">
    <property type="protein sequence ID" value="GIJ87609.1"/>
    <property type="molecule type" value="Genomic_DNA"/>
</dbReference>
<reference evidence="1 2" key="1">
    <citation type="submission" date="2018-10" db="EMBL/GenBank/DDBJ databases">
        <title>Pan-genome distribution and transcriptional activeness of fungal secondary metabolism genes in Aspergillus section Fumigati.</title>
        <authorList>
            <person name="Takahashi H."/>
            <person name="Umemura M."/>
            <person name="Ninomiya A."/>
            <person name="Kusuya Y."/>
            <person name="Urayama S."/>
            <person name="Shimizu M."/>
            <person name="Watanabe A."/>
            <person name="Kamei K."/>
            <person name="Yaguchi T."/>
            <person name="Hagiwara D."/>
        </authorList>
    </citation>
    <scope>NUCLEOTIDE SEQUENCE [LARGE SCALE GENOMIC DNA]</scope>
    <source>
        <strain evidence="1 2">IFM 55266</strain>
    </source>
</reference>
<gene>
    <name evidence="1" type="ORF">Asppvi_006519</name>
</gene>
<proteinExistence type="predicted"/>
<dbReference type="AlphaFoldDB" id="A0A9P3ETR1"/>
<dbReference type="RefSeq" id="XP_043158355.1">
    <property type="nucleotide sequence ID" value="XM_043302420.1"/>
</dbReference>
<protein>
    <submittedName>
        <fullName evidence="1">Uncharacterized protein</fullName>
    </submittedName>
</protein>
<evidence type="ECO:0000313" key="2">
    <source>
        <dbReference type="Proteomes" id="UP001043456"/>
    </source>
</evidence>
<organism evidence="1 2">
    <name type="scientific">Aspergillus pseudoviridinutans</name>
    <dbReference type="NCBI Taxonomy" id="1517512"/>
    <lineage>
        <taxon>Eukaryota</taxon>
        <taxon>Fungi</taxon>
        <taxon>Dikarya</taxon>
        <taxon>Ascomycota</taxon>
        <taxon>Pezizomycotina</taxon>
        <taxon>Eurotiomycetes</taxon>
        <taxon>Eurotiomycetidae</taxon>
        <taxon>Eurotiales</taxon>
        <taxon>Aspergillaceae</taxon>
        <taxon>Aspergillus</taxon>
        <taxon>Aspergillus subgen. Fumigati</taxon>
    </lineage>
</organism>
<accession>A0A9P3ETR1</accession>
<sequence>MEFRQTTSFEMMLLAQNLLIDREALYQSRCLELEEEWSSLPGVQASGTLPFPLQFSADEADAINEDASGALRAMELMQDSRQLLGELWPDKGVVRPEQYDDAKRLLTQAKTELIDQLAHSEAERIAWEESWPFDD</sequence>
<name>A0A9P3ETR1_9EURO</name>
<dbReference type="OrthoDB" id="10003767at2759"/>